<accession>E0VWP8</accession>
<dbReference type="OrthoDB" id="20828at2759"/>
<feature type="compositionally biased region" description="Low complexity" evidence="8">
    <location>
        <begin position="2160"/>
        <end position="2171"/>
    </location>
</feature>
<dbReference type="eggNOG" id="KOG3598">
    <property type="taxonomic scope" value="Eukaryota"/>
</dbReference>
<keyword evidence="12" id="KW-1185">Reference proteome</keyword>
<evidence type="ECO:0000313" key="10">
    <source>
        <dbReference type="EMBL" id="EEB17804.1"/>
    </source>
</evidence>
<dbReference type="InParanoid" id="E0VWP8"/>
<dbReference type="HOGENOM" id="CLU_000904_0_0_1"/>
<evidence type="ECO:0000259" key="9">
    <source>
        <dbReference type="SMART" id="SM01281"/>
    </source>
</evidence>
<reference evidence="10" key="1">
    <citation type="submission" date="2007-04" db="EMBL/GenBank/DDBJ databases">
        <title>Annotation of Pediculus humanus corporis strain USDA.</title>
        <authorList>
            <person name="Kirkness E."/>
            <person name="Hannick L."/>
            <person name="Hass B."/>
            <person name="Bruggner R."/>
            <person name="Lawson D."/>
            <person name="Bidwell S."/>
            <person name="Joardar V."/>
            <person name="Caler E."/>
            <person name="Walenz B."/>
            <person name="Inman J."/>
            <person name="Schobel S."/>
            <person name="Galinsky K."/>
            <person name="Amedeo P."/>
            <person name="Strausberg R."/>
        </authorList>
    </citation>
    <scope>NUCLEOTIDE SEQUENCE</scope>
    <source>
        <strain evidence="10">USDA</strain>
    </source>
</reference>
<evidence type="ECO:0000256" key="5">
    <source>
        <dbReference type="ARBA" id="ARBA00023159"/>
    </source>
</evidence>
<dbReference type="FunCoup" id="E0VWP8">
    <property type="interactions" value="848"/>
</dbReference>
<feature type="region of interest" description="Disordered" evidence="8">
    <location>
        <begin position="732"/>
        <end position="762"/>
    </location>
</feature>
<gene>
    <name evidence="11" type="primary">8235725</name>
    <name evidence="10" type="ORF">Phum_PHUM489830</name>
</gene>
<dbReference type="GO" id="GO:0016592">
    <property type="term" value="C:mediator complex"/>
    <property type="evidence" value="ECO:0007669"/>
    <property type="project" value="InterPro"/>
</dbReference>
<dbReference type="STRING" id="121224.E0VWP8"/>
<dbReference type="EMBL" id="DS235823">
    <property type="protein sequence ID" value="EEB17804.1"/>
    <property type="molecule type" value="Genomic_DNA"/>
</dbReference>
<dbReference type="InterPro" id="IPR021990">
    <property type="entry name" value="Mediator_Med12_LCEWAV"/>
</dbReference>
<feature type="region of interest" description="Disordered" evidence="8">
    <location>
        <begin position="1857"/>
        <end position="1893"/>
    </location>
</feature>
<dbReference type="GO" id="GO:0003713">
    <property type="term" value="F:transcription coactivator activity"/>
    <property type="evidence" value="ECO:0007669"/>
    <property type="project" value="TreeGrafter"/>
</dbReference>
<dbReference type="Proteomes" id="UP000009046">
    <property type="component" value="Unassembled WGS sequence"/>
</dbReference>
<keyword evidence="6" id="KW-0804">Transcription</keyword>
<dbReference type="CTD" id="8235725"/>
<evidence type="ECO:0000256" key="3">
    <source>
        <dbReference type="ARBA" id="ARBA00022491"/>
    </source>
</evidence>
<keyword evidence="7" id="KW-0539">Nucleus</keyword>
<keyword evidence="4" id="KW-0805">Transcription regulation</keyword>
<evidence type="ECO:0000256" key="8">
    <source>
        <dbReference type="SAM" id="MobiDB-lite"/>
    </source>
</evidence>
<dbReference type="InterPro" id="IPR051647">
    <property type="entry name" value="Mediator_comp_sub12"/>
</dbReference>
<evidence type="ECO:0000313" key="12">
    <source>
        <dbReference type="Proteomes" id="UP000009046"/>
    </source>
</evidence>
<feature type="region of interest" description="Disordered" evidence="8">
    <location>
        <begin position="2149"/>
        <end position="2171"/>
    </location>
</feature>
<feature type="domain" description="Mediator complex subunit Med12" evidence="9">
    <location>
        <begin position="96"/>
        <end position="156"/>
    </location>
</feature>
<dbReference type="SMART" id="SM01281">
    <property type="entry name" value="Med12"/>
    <property type="match status" value="1"/>
</dbReference>
<dbReference type="InterPro" id="IPR019035">
    <property type="entry name" value="Mediator_Med12"/>
</dbReference>
<dbReference type="GeneID" id="8235725"/>
<keyword evidence="3" id="KW-0678">Repressor</keyword>
<dbReference type="Pfam" id="PF12145">
    <property type="entry name" value="Med12-LCEWAV"/>
    <property type="match status" value="1"/>
</dbReference>
<feature type="compositionally biased region" description="Polar residues" evidence="8">
    <location>
        <begin position="732"/>
        <end position="747"/>
    </location>
</feature>
<proteinExistence type="inferred from homology"/>
<evidence type="ECO:0000256" key="1">
    <source>
        <dbReference type="ARBA" id="ARBA00004123"/>
    </source>
</evidence>
<evidence type="ECO:0000256" key="7">
    <source>
        <dbReference type="ARBA" id="ARBA00023242"/>
    </source>
</evidence>
<dbReference type="RefSeq" id="XP_002430542.1">
    <property type="nucleotide sequence ID" value="XM_002430497.1"/>
</dbReference>
<dbReference type="KEGG" id="phu:Phum_PHUM489830"/>
<dbReference type="VEuPathDB" id="VectorBase:PHUM489830"/>
<dbReference type="PANTHER" id="PTHR46007:SF11">
    <property type="entry name" value="MEDIATOR OF RNA POLYMERASE II TRANSCRIPTION SUBUNIT 12"/>
    <property type="match status" value="1"/>
</dbReference>
<name>E0VWP8_PEDHC</name>
<evidence type="ECO:0000256" key="2">
    <source>
        <dbReference type="ARBA" id="ARBA00010289"/>
    </source>
</evidence>
<dbReference type="EnsemblMetazoa" id="PHUM489830-RA">
    <property type="protein sequence ID" value="PHUM489830-PA"/>
    <property type="gene ID" value="PHUM489830"/>
</dbReference>
<sequence length="2263" mass="253725">MVFSNEKRPLKRSRLGPPDVYPQDPKQKEDELTVNNVKLGFTTMPQLSDEFGTARNCNVTPSKVGSYFNAILSKKEELNTLPDSGRKRQQINTKDNFWPATARTKNAIENWFKDLAGNKPLLNLSKKAPNFNKKEEIFILLCEYNVPLMRAAWFVKLSSAYTVAVSEAKMKKRQLPDPTQEWTSTLIKFLKDQLIKLQEYYHQSWGPTLTATEEQKLALKQWRYCTTLAKYLYEENLLERIEFLNWILELLDKLKSSNHEDGMLRILLPLCLQYLDEFVQSELLSRRLSHLCCKKLGQLALRGGLFPKEDSSSNLNIQLSSGGNPMLGVVSANNSGTLMNGSRNCNNTNISVNSNSNNNDSNINTTNSGTLQTSGNYMIGNSSNNQQMVSANVGQSTGNSVNNTVTVITTVQAARAIITTITTSIAIATTIAAIVATTTNSQIQVSSYFNELMQCSHHRDVVIYLSTIIQVITLECPTALVWNCIGEGRSTHPLNNSPLDHLPCPPSTLPMPARASNSSLRQQIKQAEEAIKARSRAAEVRWSCDKWQQSTDGQTTTKVLNALDSLDRHSFDKTDSNNNLDTLYSKIFSNISTKEGGNQSDSRSDSAVIQEEPIVEILCEWAVSNVRYGEHRAMAVAMLLEKRQAHLTGEGGDCDDKDSISSGNVVQNSLPIFQGLLMKFLDNDAPILEENGSIQNKVMFTNLVHLFSELIRHDVFSHDAYMCTLISRGDLPTNSQTTGGNYNNKPDTPNDGRVPPNSVDEEASLFPRIDLKPPKMEGHDYDDSKIDDDLDKLLQHIKEEQQNSMDAPDSPKDVGISHGVFCTQPSRHLLYTTHFPLPQDEGSSHDCNQRHVLLYGVGKVRDDARHSLKKMSKEICKLFNKKFSIDVVDGGKVKKYSRNEFNFESVTNKFQSFSFFDQHVITWQCSLIVLEMLASFAGGISNYLPVQEHIAFLFDLMELAYNIYGLIHVCIQILKELPEVENQLGLKGYSLDRCYTTGLALYIVAVLRRYHSCLLLSREQTVMVFQGLCNVVKHVTNPADCSSAERCILVHLYDLYSSCSILKCKPHCVEAFQNAYPKIKQALYCTIQPSPSSHVYNSGFMAEIFTNPRRNGKIEPQWGRQLAESASNRYSLVCNAILAVVSENDNDRLNDIALTCAELTACCNSLSAEWLGVLQALFSSSSESCYFIDVLQQVDVQDFSIHNSLAVFVSILIARHCFSLVDFIQIAIPPIVRRGKDLEDEAGARLTCHLLLRLFKTVECPQPALYSGGTSPHPLEVFCMKLSCDRHLLAATHSTIHVGAVLAVLKAILVVADLTSKHSKPLKKEPTNKITTPLGSGELSISHILGTSDILGGGHDLLGLGSASACRSNETTTSLSDFAQHVLKQICSQEWVLERCLQNPEELCQPDMLLDNELTPRQAQRLLHMICYPNSTLDNNLDQRTMISRILESLDLWTLRISWLDLQLMYKQFSIGSSELNHWLDIVAKAAIDVFQLNSNEITFVKGEKIPTSKKNKNGNIWLVAPLVSKLPSAVQGRVLRVAGQVLESGNWSGKSRERDRSAQRSTSLLSHQPFLSLVLTCLKGQDDQREGLLTSLHNQLTQYIQLSKDERLSNYEDGKGRALMQDSLQLRFSLVGGMFDTVQRSSSTTTEWAILLLQLVTYGVIDLNNNSELFTSVVDMLATLIHSTLISDSQSDKSDENKKHYLNLMKKLKKEIGDKISPSMMQVRQLLPLSKKQLEVVTVQPVGCLTDTKGNKIAGFDSIDKKQGLQVYEKQKVLPWEILEGHKNPAPLSWAWFGAIRIERKPLWYQDAHRLLKFHTHNVTKPASYYLDPPPLPPEDLEPVPEKPCSCVYCNQMKDDKADTPSSDTSPRGKKGVKKNLKRRAKNEPMTPQPTMQANMQPQIQIQQQMSYPNQNPMFTAQQGQLINQQQGVNQQWGYGQQPAQQMIPQQNIPGVQQQAYYPQQLNQQVAAPRFERPLNQQSKQAITNMLRMRIPAQQFMGQQPFGQTPQPPMQQRQQFIRRSLEGVQQLRSQQVGMQNAAMFPQGNMYSNMQQSLNQNYGGYGSQQINTQQMINQQGGMSNINFSQHQGFQQGGNAPGGGGTLMTGGPMQRTEYMQTSGPCINQQRGIGPQRSYLQAPNVTMNTMGGTMTGPAPPYPRAPGPNAGPQMNPQQGQQFQVNSQRMRQQLIAMQQAQGNNPNNQTLGNPNQQPTPALMAQLQRQTQMPVQNPFLLKTKSCRLFNNNWNWKRKALNQRLLWFYITALP</sequence>
<dbReference type="PANTHER" id="PTHR46007">
    <property type="entry name" value="MEDIATOR OF RNA POLYMERASE II TRANSCRIPTION SUBUNIT 12"/>
    <property type="match status" value="1"/>
</dbReference>
<evidence type="ECO:0000313" key="11">
    <source>
        <dbReference type="EnsemblMetazoa" id="PHUM489830-PA"/>
    </source>
</evidence>
<organism>
    <name type="scientific">Pediculus humanus subsp. corporis</name>
    <name type="common">Body louse</name>
    <dbReference type="NCBI Taxonomy" id="121224"/>
    <lineage>
        <taxon>Eukaryota</taxon>
        <taxon>Metazoa</taxon>
        <taxon>Ecdysozoa</taxon>
        <taxon>Arthropoda</taxon>
        <taxon>Hexapoda</taxon>
        <taxon>Insecta</taxon>
        <taxon>Pterygota</taxon>
        <taxon>Neoptera</taxon>
        <taxon>Paraneoptera</taxon>
        <taxon>Psocodea</taxon>
        <taxon>Troctomorpha</taxon>
        <taxon>Phthiraptera</taxon>
        <taxon>Anoplura</taxon>
        <taxon>Pediculidae</taxon>
        <taxon>Pediculus</taxon>
    </lineage>
</organism>
<reference evidence="10" key="2">
    <citation type="submission" date="2007-04" db="EMBL/GenBank/DDBJ databases">
        <title>The genome of the human body louse.</title>
        <authorList>
            <consortium name="The Human Body Louse Genome Consortium"/>
            <person name="Kirkness E."/>
            <person name="Walenz B."/>
            <person name="Hass B."/>
            <person name="Bruggner R."/>
            <person name="Strausberg R."/>
        </authorList>
    </citation>
    <scope>NUCLEOTIDE SEQUENCE</scope>
    <source>
        <strain evidence="10">USDA</strain>
    </source>
</reference>
<comment type="similarity">
    <text evidence="2">Belongs to the Mediator complex subunit 12 family.</text>
</comment>
<evidence type="ECO:0000256" key="6">
    <source>
        <dbReference type="ARBA" id="ARBA00023163"/>
    </source>
</evidence>
<feature type="region of interest" description="Disordered" evidence="8">
    <location>
        <begin position="1"/>
        <end position="29"/>
    </location>
</feature>
<protein>
    <submittedName>
        <fullName evidence="10 11">Mediator of RNA polymerase II transcription subunit, putative</fullName>
    </submittedName>
</protein>
<keyword evidence="5" id="KW-0010">Activator</keyword>
<comment type="subcellular location">
    <subcellularLocation>
        <location evidence="1">Nucleus</location>
    </subcellularLocation>
</comment>
<dbReference type="OMA" id="YQQSHDK"/>
<evidence type="ECO:0000256" key="4">
    <source>
        <dbReference type="ARBA" id="ARBA00023015"/>
    </source>
</evidence>
<dbReference type="EMBL" id="AAZO01005930">
    <property type="status" value="NOT_ANNOTATED_CDS"/>
    <property type="molecule type" value="Genomic_DNA"/>
</dbReference>
<feature type="compositionally biased region" description="Basic residues" evidence="8">
    <location>
        <begin position="1869"/>
        <end position="1882"/>
    </location>
</feature>
<reference evidence="11" key="3">
    <citation type="submission" date="2021-02" db="UniProtKB">
        <authorList>
            <consortium name="EnsemblMetazoa"/>
        </authorList>
    </citation>
    <scope>IDENTIFICATION</scope>
    <source>
        <strain evidence="11">USDA</strain>
    </source>
</reference>
<dbReference type="GO" id="GO:0045944">
    <property type="term" value="P:positive regulation of transcription by RNA polymerase II"/>
    <property type="evidence" value="ECO:0007669"/>
    <property type="project" value="TreeGrafter"/>
</dbReference>
<dbReference type="Pfam" id="PF09497">
    <property type="entry name" value="Med12"/>
    <property type="match status" value="1"/>
</dbReference>